<keyword evidence="3" id="KW-1185">Reference proteome</keyword>
<dbReference type="Proteomes" id="UP000323000">
    <property type="component" value="Chromosome 8"/>
</dbReference>
<gene>
    <name evidence="2" type="ORF">EZV62_017898</name>
</gene>
<evidence type="ECO:0000313" key="3">
    <source>
        <dbReference type="Proteomes" id="UP000323000"/>
    </source>
</evidence>
<dbReference type="PANTHER" id="PTHR34057:SF10">
    <property type="entry name" value="TRANSPOSASE, PTTA_EN_SPM, PLANT"/>
    <property type="match status" value="1"/>
</dbReference>
<feature type="region of interest" description="Disordered" evidence="1">
    <location>
        <begin position="447"/>
        <end position="490"/>
    </location>
</feature>
<evidence type="ECO:0000256" key="1">
    <source>
        <dbReference type="SAM" id="MobiDB-lite"/>
    </source>
</evidence>
<reference evidence="3" key="1">
    <citation type="journal article" date="2019" name="Gigascience">
        <title>De novo genome assembly of the endangered Acer yangbiense, a plant species with extremely small populations endemic to Yunnan Province, China.</title>
        <authorList>
            <person name="Yang J."/>
            <person name="Wariss H.M."/>
            <person name="Tao L."/>
            <person name="Zhang R."/>
            <person name="Yun Q."/>
            <person name="Hollingsworth P."/>
            <person name="Dao Z."/>
            <person name="Luo G."/>
            <person name="Guo H."/>
            <person name="Ma Y."/>
            <person name="Sun W."/>
        </authorList>
    </citation>
    <scope>NUCLEOTIDE SEQUENCE [LARGE SCALE GENOMIC DNA]</scope>
    <source>
        <strain evidence="3">cv. Malutang</strain>
    </source>
</reference>
<comment type="caution">
    <text evidence="2">The sequence shown here is derived from an EMBL/GenBank/DDBJ whole genome shotgun (WGS) entry which is preliminary data.</text>
</comment>
<dbReference type="PANTHER" id="PTHR34057">
    <property type="entry name" value="ELONGATION FACTOR"/>
    <property type="match status" value="1"/>
</dbReference>
<organism evidence="2 3">
    <name type="scientific">Acer yangbiense</name>
    <dbReference type="NCBI Taxonomy" id="1000413"/>
    <lineage>
        <taxon>Eukaryota</taxon>
        <taxon>Viridiplantae</taxon>
        <taxon>Streptophyta</taxon>
        <taxon>Embryophyta</taxon>
        <taxon>Tracheophyta</taxon>
        <taxon>Spermatophyta</taxon>
        <taxon>Magnoliopsida</taxon>
        <taxon>eudicotyledons</taxon>
        <taxon>Gunneridae</taxon>
        <taxon>Pentapetalae</taxon>
        <taxon>rosids</taxon>
        <taxon>malvids</taxon>
        <taxon>Sapindales</taxon>
        <taxon>Sapindaceae</taxon>
        <taxon>Hippocastanoideae</taxon>
        <taxon>Acereae</taxon>
        <taxon>Acer</taxon>
    </lineage>
</organism>
<protein>
    <submittedName>
        <fullName evidence="2">Uncharacterized protein</fullName>
    </submittedName>
</protein>
<proteinExistence type="predicted"/>
<accession>A0A5C7HIK6</accession>
<evidence type="ECO:0000313" key="2">
    <source>
        <dbReference type="EMBL" id="TXG56585.1"/>
    </source>
</evidence>
<dbReference type="EMBL" id="VAHF01000008">
    <property type="protein sequence ID" value="TXG56585.1"/>
    <property type="molecule type" value="Genomic_DNA"/>
</dbReference>
<dbReference type="CDD" id="cd11650">
    <property type="entry name" value="AT4G37440_like"/>
    <property type="match status" value="1"/>
</dbReference>
<sequence length="490" mass="55422">MGPALEMEGKSDIMMEISATKQNDGSVFQHHEDTLMPCASNIEDNTFHMGALFDGETKVQNRSEDVEVNITNCTKSIDHVLVEAECNDATENCSSFGDTISGTEDGSTIGDVEVDSPFCGGNGLASVFDGVLPMRNKKLSNHWRRFVHPIMWRCKWAELQIKEFQSQALKYDRELAKYDQKKQFEFEKSTSEGYDVTSLPFSCQNGRNQVMKRKKRKRVEETTDLASYMSHHNLFSYYEYKRSVVYGASVDNDAGNLDINRNDNFQFEDRWTSLESREGDNSLEQILWKIEVAQSEVHKLKTRIDKVVSENPRKFTSVNRLSLLVPCDSLIGSDRATSPKNVNGMPDSSQYISSQYISECNMRDLFMPESAVSSHREVNPFPDMIASIGLPQVGVSCENIEEAILMGNQTSEEELHNFERVISQFTEKPHVPMSNLEALPPVMAPEADLPVNMSVPDGQPSSSRSNVRNNKRKWGRQKSRTGKWSRRSSG</sequence>
<dbReference type="AlphaFoldDB" id="A0A5C7HIK6"/>
<dbReference type="OrthoDB" id="21648at2759"/>
<name>A0A5C7HIK6_9ROSI</name>
<dbReference type="InterPro" id="IPR038745">
    <property type="entry name" value="AT4G37440-like"/>
</dbReference>
<feature type="compositionally biased region" description="Basic residues" evidence="1">
    <location>
        <begin position="469"/>
        <end position="490"/>
    </location>
</feature>